<feature type="domain" description="Ion transport" evidence="10">
    <location>
        <begin position="38"/>
        <end position="116"/>
    </location>
</feature>
<evidence type="ECO:0000313" key="11">
    <source>
        <dbReference type="Proteomes" id="UP000695022"/>
    </source>
</evidence>
<reference evidence="12" key="1">
    <citation type="submission" date="2025-08" db="UniProtKB">
        <authorList>
            <consortium name="RefSeq"/>
        </authorList>
    </citation>
    <scope>IDENTIFICATION</scope>
</reference>
<keyword evidence="8" id="KW-0894">Sodium channel</keyword>
<dbReference type="InterPro" id="IPR043203">
    <property type="entry name" value="VGCC_Ca_Na"/>
</dbReference>
<keyword evidence="8" id="KW-0813">Transport</keyword>
<evidence type="ECO:0000256" key="8">
    <source>
        <dbReference type="RuleBase" id="RU361132"/>
    </source>
</evidence>
<feature type="domain" description="Ion transport" evidence="10">
    <location>
        <begin position="135"/>
        <end position="172"/>
    </location>
</feature>
<evidence type="ECO:0000256" key="6">
    <source>
        <dbReference type="ARBA" id="ARBA00023136"/>
    </source>
</evidence>
<keyword evidence="8" id="KW-0915">Sodium</keyword>
<feature type="transmembrane region" description="Helical" evidence="8">
    <location>
        <begin position="140"/>
        <end position="163"/>
    </location>
</feature>
<dbReference type="Gene3D" id="1.10.238.10">
    <property type="entry name" value="EF-hand"/>
    <property type="match status" value="1"/>
</dbReference>
<keyword evidence="4" id="KW-0677">Repeat</keyword>
<keyword evidence="8" id="KW-0406">Ion transport</keyword>
<dbReference type="InterPro" id="IPR044564">
    <property type="entry name" value="Na_chnl_inactivation_gate"/>
</dbReference>
<feature type="compositionally biased region" description="Polar residues" evidence="9">
    <location>
        <begin position="663"/>
        <end position="672"/>
    </location>
</feature>
<keyword evidence="5 8" id="KW-1133">Transmembrane helix</keyword>
<feature type="region of interest" description="Disordered" evidence="9">
    <location>
        <begin position="663"/>
        <end position="694"/>
    </location>
</feature>
<comment type="similarity">
    <text evidence="8">Belongs to the sodium channel (TC 1.A.1.10) family.</text>
</comment>
<feature type="transmembrane region" description="Helical" evidence="8">
    <location>
        <begin position="346"/>
        <end position="374"/>
    </location>
</feature>
<feature type="transmembrane region" description="Helical" evidence="8">
    <location>
        <begin position="452"/>
        <end position="472"/>
    </location>
</feature>
<sequence length="694" mass="80218">MKRLGSKKPQKTVKKPKNGTFWNRVQAHFYDFVTNMKFEVFIITCIFINMIFMAMEHYQQPPQVRDMLEVVNIVFTVIFTVEFILKIIGLRWYYFVIPWNVFDFIVVVVSLLGTFSDQHTVFAALIVNMQPEREANLYGYLYFVLFIIFGSFFTLNLFIGVIIDNFNMLKKKYEGGIVDVLLTASQRNYYNTMKRLGSKKPQKTVKKPKNGTFWNRVQAHFYDFVTNMKFEVFIITCIFINMIFMAMEHYQQPPQVRDMLEVVNIVFTVIFTVEFILKIIGLRWYYFVIPWNVFDFIVVVVSLLGLVLADLMRSVFITPTLLRVIRVFRIGRALRLIKAAKGIRKLLFALIISLPALFNIGALLFLIMFIYAIIGMTSFGNLKHSAVLNDITNFETFGNSMLLLFRLCTSAGWNDVLEPLMSPPDDCSSNFTGKPSTEAGGCGMAWLAVPYLTSYILIAFMIIINMYIAIILENFNLAHAQEEVGITEDDIDMFYAHWARFDPHATQFIHYGVLSDFVHGLDRPFQITKPNTVALTSFNIPIVEDDKLHCLDVVRALTKYAMNDVEETEEFNVLQQNIEEKFKETFPTRKKITIVSSTMTRRREDRAATTIQRCWRIFKLQEFINRSRSSLHSQTGAVFGIRRTAMKKLAVFKKEMTRSPSLSQRHSFSLAGSQSRSPSVQRPSLSLHVPVTDV</sequence>
<dbReference type="InterPro" id="IPR005821">
    <property type="entry name" value="Ion_trans_dom"/>
</dbReference>
<feature type="transmembrane region" description="Helical" evidence="8">
    <location>
        <begin position="259"/>
        <end position="277"/>
    </location>
</feature>
<dbReference type="PANTHER" id="PTHR10037">
    <property type="entry name" value="VOLTAGE-GATED CATION CHANNEL CALCIUM AND SODIUM"/>
    <property type="match status" value="1"/>
</dbReference>
<dbReference type="PRINTS" id="PR00170">
    <property type="entry name" value="NACHANNEL"/>
</dbReference>
<evidence type="ECO:0000256" key="1">
    <source>
        <dbReference type="ARBA" id="ARBA00004651"/>
    </source>
</evidence>
<dbReference type="Gene3D" id="1.10.287.70">
    <property type="match status" value="1"/>
</dbReference>
<dbReference type="RefSeq" id="XP_014669598.1">
    <property type="nucleotide sequence ID" value="XM_014814112.1"/>
</dbReference>
<dbReference type="Pfam" id="PF00520">
    <property type="entry name" value="Ion_trans"/>
    <property type="match status" value="3"/>
</dbReference>
<name>A0ABM1EBM7_PRICU</name>
<dbReference type="Proteomes" id="UP000695022">
    <property type="component" value="Unplaced"/>
</dbReference>
<dbReference type="InterPro" id="IPR027359">
    <property type="entry name" value="Volt_channel_dom_sf"/>
</dbReference>
<protein>
    <recommendedName>
        <fullName evidence="8">Sodium channel protein</fullName>
    </recommendedName>
</protein>
<dbReference type="InterPro" id="IPR001696">
    <property type="entry name" value="Na_channel_asu"/>
</dbReference>
<accession>A0ABM1EBM7</accession>
<feature type="domain" description="Ion transport" evidence="10">
    <location>
        <begin position="230"/>
        <end position="482"/>
    </location>
</feature>
<dbReference type="CDD" id="cd13433">
    <property type="entry name" value="Na_channel_gate"/>
    <property type="match status" value="1"/>
</dbReference>
<keyword evidence="11" id="KW-1185">Reference proteome</keyword>
<evidence type="ECO:0000256" key="9">
    <source>
        <dbReference type="SAM" id="MobiDB-lite"/>
    </source>
</evidence>
<feature type="transmembrane region" description="Helical" evidence="8">
    <location>
        <begin position="67"/>
        <end position="85"/>
    </location>
</feature>
<evidence type="ECO:0000256" key="3">
    <source>
        <dbReference type="ARBA" id="ARBA00022692"/>
    </source>
</evidence>
<evidence type="ECO:0000256" key="4">
    <source>
        <dbReference type="ARBA" id="ARBA00022737"/>
    </source>
</evidence>
<keyword evidence="8" id="KW-0739">Sodium transport</keyword>
<feature type="compositionally biased region" description="Low complexity" evidence="9">
    <location>
        <begin position="673"/>
        <end position="687"/>
    </location>
</feature>
<evidence type="ECO:0000256" key="7">
    <source>
        <dbReference type="ARBA" id="ARBA00023157"/>
    </source>
</evidence>
<gene>
    <name evidence="12" type="primary">LOC106810683</name>
</gene>
<evidence type="ECO:0000259" key="10">
    <source>
        <dbReference type="Pfam" id="PF00520"/>
    </source>
</evidence>
<feature type="transmembrane region" description="Helical" evidence="8">
    <location>
        <begin position="38"/>
        <end position="55"/>
    </location>
</feature>
<keyword evidence="6 8" id="KW-0472">Membrane</keyword>
<keyword evidence="7" id="KW-1015">Disulfide bond</keyword>
<feature type="transmembrane region" description="Helical" evidence="8">
    <location>
        <begin position="284"/>
        <end position="309"/>
    </location>
</feature>
<comment type="function">
    <text evidence="8">Mediates the voltage-dependent sodium ion permeability of excitable membranes. Assuming opened or closed conformations in response to the voltage difference across the membrane, the protein forms a sodium-selective channel through which Na(+) ions may pass in accordance with their electrochemical gradient.</text>
</comment>
<evidence type="ECO:0000313" key="12">
    <source>
        <dbReference type="RefSeq" id="XP_014669598.1"/>
    </source>
</evidence>
<dbReference type="PANTHER" id="PTHR10037:SF62">
    <property type="entry name" value="SODIUM CHANNEL PROTEIN 60E"/>
    <property type="match status" value="1"/>
</dbReference>
<organism evidence="11 12">
    <name type="scientific">Priapulus caudatus</name>
    <name type="common">Priapulid worm</name>
    <dbReference type="NCBI Taxonomy" id="37621"/>
    <lineage>
        <taxon>Eukaryota</taxon>
        <taxon>Metazoa</taxon>
        <taxon>Ecdysozoa</taxon>
        <taxon>Scalidophora</taxon>
        <taxon>Priapulida</taxon>
        <taxon>Priapulimorpha</taxon>
        <taxon>Priapulimorphida</taxon>
        <taxon>Priapulidae</taxon>
        <taxon>Priapulus</taxon>
    </lineage>
</organism>
<feature type="transmembrane region" description="Helical" evidence="8">
    <location>
        <begin position="230"/>
        <end position="247"/>
    </location>
</feature>
<keyword evidence="3 8" id="KW-0812">Transmembrane</keyword>
<comment type="caution">
    <text evidence="8">Lacks conserved residue(s) required for the propagation of feature annotation.</text>
</comment>
<dbReference type="SUPFAM" id="SSF81324">
    <property type="entry name" value="Voltage-gated potassium channels"/>
    <property type="match status" value="2"/>
</dbReference>
<feature type="transmembrane region" description="Helical" evidence="8">
    <location>
        <begin position="92"/>
        <end position="115"/>
    </location>
</feature>
<keyword evidence="8" id="KW-0407">Ion channel</keyword>
<keyword evidence="2" id="KW-1003">Cell membrane</keyword>
<dbReference type="Gene3D" id="1.20.120.350">
    <property type="entry name" value="Voltage-gated potassium channels. Chain C"/>
    <property type="match status" value="2"/>
</dbReference>
<keyword evidence="8" id="KW-0851">Voltage-gated channel</keyword>
<dbReference type="GeneID" id="106810683"/>
<evidence type="ECO:0000256" key="5">
    <source>
        <dbReference type="ARBA" id="ARBA00022989"/>
    </source>
</evidence>
<comment type="subcellular location">
    <subcellularLocation>
        <location evidence="1 8">Cell membrane</location>
        <topology evidence="1 8">Multi-pass membrane protein</topology>
    </subcellularLocation>
</comment>
<proteinExistence type="inferred from homology"/>
<evidence type="ECO:0000256" key="2">
    <source>
        <dbReference type="ARBA" id="ARBA00022475"/>
    </source>
</evidence>